<accession>C9LPK3</accession>
<evidence type="ECO:0000313" key="5">
    <source>
        <dbReference type="EMBL" id="EEW97489.1"/>
    </source>
</evidence>
<keyword evidence="6" id="KW-1185">Reference proteome</keyword>
<dbReference type="EMBL" id="ACIM02000001">
    <property type="protein sequence ID" value="EEW97489.1"/>
    <property type="molecule type" value="Genomic_DNA"/>
</dbReference>
<dbReference type="GO" id="GO:0005524">
    <property type="term" value="F:ATP binding"/>
    <property type="evidence" value="ECO:0007669"/>
    <property type="project" value="UniProtKB-KW"/>
</dbReference>
<dbReference type="PROSITE" id="PS00211">
    <property type="entry name" value="ABC_TRANSPORTER_1"/>
    <property type="match status" value="1"/>
</dbReference>
<feature type="domain" description="ABC transporter" evidence="4">
    <location>
        <begin position="3"/>
        <end position="231"/>
    </location>
</feature>
<keyword evidence="2" id="KW-0547">Nucleotide-binding</keyword>
<dbReference type="InterPro" id="IPR017911">
    <property type="entry name" value="MacB-like_ATP-bd"/>
</dbReference>
<dbReference type="SUPFAM" id="SSF52540">
    <property type="entry name" value="P-loop containing nucleoside triphosphate hydrolases"/>
    <property type="match status" value="1"/>
</dbReference>
<evidence type="ECO:0000256" key="1">
    <source>
        <dbReference type="ARBA" id="ARBA00022448"/>
    </source>
</evidence>
<dbReference type="GO" id="GO:0005886">
    <property type="term" value="C:plasma membrane"/>
    <property type="evidence" value="ECO:0007669"/>
    <property type="project" value="TreeGrafter"/>
</dbReference>
<keyword evidence="1" id="KW-0813">Transport</keyword>
<dbReference type="InterPro" id="IPR017871">
    <property type="entry name" value="ABC_transporter-like_CS"/>
</dbReference>
<dbReference type="InterPro" id="IPR003593">
    <property type="entry name" value="AAA+_ATPase"/>
</dbReference>
<comment type="caution">
    <text evidence="5">The sequence shown here is derived from an EMBL/GenBank/DDBJ whole genome shotgun (WGS) entry which is preliminary data.</text>
</comment>
<dbReference type="GO" id="GO:0022857">
    <property type="term" value="F:transmembrane transporter activity"/>
    <property type="evidence" value="ECO:0007669"/>
    <property type="project" value="TreeGrafter"/>
</dbReference>
<dbReference type="eggNOG" id="COG1136">
    <property type="taxonomic scope" value="Bacteria"/>
</dbReference>
<dbReference type="GO" id="GO:0016887">
    <property type="term" value="F:ATP hydrolysis activity"/>
    <property type="evidence" value="ECO:0007669"/>
    <property type="project" value="InterPro"/>
</dbReference>
<organism evidence="5 6">
    <name type="scientific">Dialister invisus DSM 15470</name>
    <dbReference type="NCBI Taxonomy" id="592028"/>
    <lineage>
        <taxon>Bacteria</taxon>
        <taxon>Bacillati</taxon>
        <taxon>Bacillota</taxon>
        <taxon>Negativicutes</taxon>
        <taxon>Veillonellales</taxon>
        <taxon>Veillonellaceae</taxon>
        <taxon>Dialister</taxon>
    </lineage>
</organism>
<dbReference type="OrthoDB" id="9802264at2"/>
<dbReference type="Proteomes" id="UP000004736">
    <property type="component" value="Unassembled WGS sequence"/>
</dbReference>
<dbReference type="AlphaFoldDB" id="C9LPK3"/>
<evidence type="ECO:0000256" key="2">
    <source>
        <dbReference type="ARBA" id="ARBA00022741"/>
    </source>
</evidence>
<dbReference type="PANTHER" id="PTHR24220">
    <property type="entry name" value="IMPORT ATP-BINDING PROTEIN"/>
    <property type="match status" value="1"/>
</dbReference>
<evidence type="ECO:0000256" key="3">
    <source>
        <dbReference type="ARBA" id="ARBA00022840"/>
    </source>
</evidence>
<dbReference type="InterPro" id="IPR003439">
    <property type="entry name" value="ABC_transporter-like_ATP-bd"/>
</dbReference>
<dbReference type="CDD" id="cd03255">
    <property type="entry name" value="ABC_MJ0796_LolCDE_FtsE"/>
    <property type="match status" value="1"/>
</dbReference>
<dbReference type="RefSeq" id="WP_007070421.1">
    <property type="nucleotide sequence ID" value="NZ_GG698602.1"/>
</dbReference>
<dbReference type="Gene3D" id="3.40.50.300">
    <property type="entry name" value="P-loop containing nucleotide triphosphate hydrolases"/>
    <property type="match status" value="1"/>
</dbReference>
<keyword evidence="3 5" id="KW-0067">ATP-binding</keyword>
<dbReference type="Pfam" id="PF00005">
    <property type="entry name" value="ABC_tran"/>
    <property type="match status" value="1"/>
</dbReference>
<reference evidence="5" key="1">
    <citation type="submission" date="2009-09" db="EMBL/GenBank/DDBJ databases">
        <authorList>
            <person name="Weinstock G."/>
            <person name="Sodergren E."/>
            <person name="Clifton S."/>
            <person name="Fulton L."/>
            <person name="Fulton B."/>
            <person name="Courtney L."/>
            <person name="Fronick C."/>
            <person name="Harrison M."/>
            <person name="Strong C."/>
            <person name="Farmer C."/>
            <person name="Delahaunty K."/>
            <person name="Markovic C."/>
            <person name="Hall O."/>
            <person name="Minx P."/>
            <person name="Tomlinson C."/>
            <person name="Mitreva M."/>
            <person name="Nelson J."/>
            <person name="Hou S."/>
            <person name="Wollam A."/>
            <person name="Pepin K.H."/>
            <person name="Johnson M."/>
            <person name="Bhonagiri V."/>
            <person name="Nash W.E."/>
            <person name="Warren W."/>
            <person name="Chinwalla A."/>
            <person name="Mardis E.R."/>
            <person name="Wilson R.K."/>
        </authorList>
    </citation>
    <scope>NUCLEOTIDE SEQUENCE [LARGE SCALE GENOMIC DNA]</scope>
    <source>
        <strain evidence="5">DSM 15470</strain>
    </source>
</reference>
<sequence>MRLEAEQVTKQYQTDPKKARFTYALSGTDLVVESGEFAVITGKSGSGKSTLLHILAGLLQPTSGYVLAGGKDLYRMADGELSKFRNENIAVIPQGGGAIYSLTAEENIRLARNIYGKKEEKDILPLMRELGIELLKDAYPSELSGGELRRVAIARALFQGTGILLADEPTSDLDEENTDIVAKLLRRAADSGKTVFVVTHEMDMLPYADSHYIMKEGVLRKADDEDKSYQL</sequence>
<gene>
    <name evidence="5" type="ORF">GCWU000321_01483</name>
</gene>
<dbReference type="InterPro" id="IPR015854">
    <property type="entry name" value="ABC_transpr_LolD-like"/>
</dbReference>
<dbReference type="PANTHER" id="PTHR24220:SF662">
    <property type="entry name" value="ABC TRANSPORTER ATP-BINDING PROTEIN"/>
    <property type="match status" value="1"/>
</dbReference>
<name>C9LPK3_9FIRM</name>
<evidence type="ECO:0000313" key="6">
    <source>
        <dbReference type="Proteomes" id="UP000004736"/>
    </source>
</evidence>
<proteinExistence type="predicted"/>
<dbReference type="PROSITE" id="PS50893">
    <property type="entry name" value="ABC_TRANSPORTER_2"/>
    <property type="match status" value="1"/>
</dbReference>
<evidence type="ECO:0000259" key="4">
    <source>
        <dbReference type="PROSITE" id="PS50893"/>
    </source>
</evidence>
<dbReference type="InterPro" id="IPR027417">
    <property type="entry name" value="P-loop_NTPase"/>
</dbReference>
<dbReference type="HOGENOM" id="CLU_000604_1_22_9"/>
<dbReference type="GeneID" id="78278057"/>
<protein>
    <submittedName>
        <fullName evidence="5">ABC transporter, ATP-binding protein</fullName>
    </submittedName>
</protein>
<dbReference type="SMART" id="SM00382">
    <property type="entry name" value="AAA"/>
    <property type="match status" value="1"/>
</dbReference>
<dbReference type="STRING" id="592028.GCWU000321_01483"/>